<feature type="region of interest" description="Disordered" evidence="4">
    <location>
        <begin position="298"/>
        <end position="321"/>
    </location>
</feature>
<evidence type="ECO:0000256" key="4">
    <source>
        <dbReference type="SAM" id="MobiDB-lite"/>
    </source>
</evidence>
<dbReference type="Gene3D" id="1.20.120.30">
    <property type="entry name" value="Aspartate receptor, ligand-binding domain"/>
    <property type="match status" value="1"/>
</dbReference>
<comment type="caution">
    <text evidence="6">The sequence shown here is derived from an EMBL/GenBank/DDBJ whole genome shotgun (WGS) entry which is preliminary data.</text>
</comment>
<accession>A0A0F3GMG0</accession>
<dbReference type="SUPFAM" id="SSF58104">
    <property type="entry name" value="Methyl-accepting chemotaxis protein (MCP) signaling domain"/>
    <property type="match status" value="1"/>
</dbReference>
<keyword evidence="7" id="KW-1185">Reference proteome</keyword>
<keyword evidence="1" id="KW-0145">Chemotaxis</keyword>
<evidence type="ECO:0000313" key="6">
    <source>
        <dbReference type="EMBL" id="KJU83002.1"/>
    </source>
</evidence>
<dbReference type="GO" id="GO:0004888">
    <property type="term" value="F:transmembrane signaling receptor activity"/>
    <property type="evidence" value="ECO:0007669"/>
    <property type="project" value="TreeGrafter"/>
</dbReference>
<dbReference type="GO" id="GO:0005886">
    <property type="term" value="C:plasma membrane"/>
    <property type="evidence" value="ECO:0007669"/>
    <property type="project" value="TreeGrafter"/>
</dbReference>
<evidence type="ECO:0000256" key="3">
    <source>
        <dbReference type="SAM" id="Coils"/>
    </source>
</evidence>
<dbReference type="EMBL" id="LACI01002086">
    <property type="protein sequence ID" value="KJU83002.1"/>
    <property type="molecule type" value="Genomic_DNA"/>
</dbReference>
<dbReference type="InterPro" id="IPR025991">
    <property type="entry name" value="Chemoreceptor_zinc-bind_dom"/>
</dbReference>
<dbReference type="Proteomes" id="UP000033423">
    <property type="component" value="Unassembled WGS sequence"/>
</dbReference>
<dbReference type="Gene3D" id="1.10.287.950">
    <property type="entry name" value="Methyl-accepting chemotaxis protein"/>
    <property type="match status" value="1"/>
</dbReference>
<dbReference type="Pfam" id="PF13682">
    <property type="entry name" value="CZB"/>
    <property type="match status" value="1"/>
</dbReference>
<keyword evidence="3" id="KW-0175">Coiled coil</keyword>
<dbReference type="PANTHER" id="PTHR43531:SF11">
    <property type="entry name" value="METHYL-ACCEPTING CHEMOTAXIS PROTEIN 3"/>
    <property type="match status" value="1"/>
</dbReference>
<reference evidence="6 7" key="1">
    <citation type="submission" date="2015-02" db="EMBL/GenBank/DDBJ databases">
        <title>Single-cell genomics of uncultivated deep-branching MTB reveals a conserved set of magnetosome genes.</title>
        <authorList>
            <person name="Kolinko S."/>
            <person name="Richter M."/>
            <person name="Glockner F.O."/>
            <person name="Brachmann A."/>
            <person name="Schuler D."/>
        </authorList>
    </citation>
    <scope>NUCLEOTIDE SEQUENCE [LARGE SCALE GENOMIC DNA]</scope>
    <source>
        <strain evidence="6">TM-1</strain>
    </source>
</reference>
<dbReference type="InterPro" id="IPR051310">
    <property type="entry name" value="MCP_chemotaxis"/>
</dbReference>
<proteinExistence type="inferred from homology"/>
<evidence type="ECO:0000259" key="5">
    <source>
        <dbReference type="Pfam" id="PF13682"/>
    </source>
</evidence>
<protein>
    <submittedName>
        <fullName evidence="6">Chemotaxis methyl-accepting receptor, signaling domain protein</fullName>
    </submittedName>
</protein>
<sequence>MKFINARSSAAPAPRMIENRVPAILAARSKSMMLSALAISQWLSGSKSNTLGCPPTDTSTFAVSSAPTGTLSCGMLGVMSKVAITLSSVARRFSSSRPISSETCFMDSSRLDVSAFCFLSLPMSCETTLRLFLRPSISCWSCRCCRARDTIASMDISEFLLLNACFTLSGLSVINLISSICHHYRSSFRYYNINGSMLRQLVPDIQSTSELVQEVSAASNEQSLGADQINQAIQHLDQAIQQNAASSEEIASTSQELSAHAEQLRNAMSFFKTGERAHSRPQTKARHHVPAITHERRPVVKKNPARAQVTRQSATTTRPAAAAAAPVTTFDFSNARSKHLLWKTRLRDFLDGKESLTEAQAVSHKDCDLGKWLYSKGLDSFGHMEDMITLEQIHETLHTIVKETVRLKHSGDVSGAEEKYSKIGPISKDIIDLLTKIEKKVA</sequence>
<evidence type="ECO:0000256" key="2">
    <source>
        <dbReference type="ARBA" id="ARBA00029447"/>
    </source>
</evidence>
<name>A0A0F3GMG0_9BACT</name>
<evidence type="ECO:0000313" key="7">
    <source>
        <dbReference type="Proteomes" id="UP000033423"/>
    </source>
</evidence>
<feature type="domain" description="Chemoreceptor zinc-binding" evidence="5">
    <location>
        <begin position="339"/>
        <end position="404"/>
    </location>
</feature>
<gene>
    <name evidence="6" type="ORF">MBAV_004804</name>
</gene>
<organism evidence="6 7">
    <name type="scientific">Candidatus Magnetobacterium bavaricum</name>
    <dbReference type="NCBI Taxonomy" id="29290"/>
    <lineage>
        <taxon>Bacteria</taxon>
        <taxon>Pseudomonadati</taxon>
        <taxon>Nitrospirota</taxon>
        <taxon>Thermodesulfovibrionia</taxon>
        <taxon>Thermodesulfovibrionales</taxon>
        <taxon>Candidatus Magnetobacteriaceae</taxon>
        <taxon>Candidatus Magnetobacterium</taxon>
    </lineage>
</organism>
<feature type="coiled-coil region" evidence="3">
    <location>
        <begin position="229"/>
        <end position="256"/>
    </location>
</feature>
<keyword evidence="6" id="KW-0675">Receptor</keyword>
<dbReference type="PANTHER" id="PTHR43531">
    <property type="entry name" value="PROTEIN ICFG"/>
    <property type="match status" value="1"/>
</dbReference>
<evidence type="ECO:0000256" key="1">
    <source>
        <dbReference type="ARBA" id="ARBA00022500"/>
    </source>
</evidence>
<dbReference type="GO" id="GO:0006935">
    <property type="term" value="P:chemotaxis"/>
    <property type="evidence" value="ECO:0007669"/>
    <property type="project" value="UniProtKB-KW"/>
</dbReference>
<dbReference type="AlphaFoldDB" id="A0A0F3GMG0"/>
<comment type="similarity">
    <text evidence="2">Belongs to the methyl-accepting chemotaxis (MCP) protein family.</text>
</comment>